<name>A0A0E9WB25_ANGAN</name>
<dbReference type="EMBL" id="GBXM01021081">
    <property type="protein sequence ID" value="JAH87496.1"/>
    <property type="molecule type" value="Transcribed_RNA"/>
</dbReference>
<proteinExistence type="predicted"/>
<reference evidence="1" key="1">
    <citation type="submission" date="2014-11" db="EMBL/GenBank/DDBJ databases">
        <authorList>
            <person name="Amaro Gonzalez C."/>
        </authorList>
    </citation>
    <scope>NUCLEOTIDE SEQUENCE</scope>
</reference>
<protein>
    <submittedName>
        <fullName evidence="1">Uncharacterized protein</fullName>
    </submittedName>
</protein>
<dbReference type="AlphaFoldDB" id="A0A0E9WB25"/>
<reference evidence="1" key="2">
    <citation type="journal article" date="2015" name="Fish Shellfish Immunol.">
        <title>Early steps in the European eel (Anguilla anguilla)-Vibrio vulnificus interaction in the gills: Role of the RtxA13 toxin.</title>
        <authorList>
            <person name="Callol A."/>
            <person name="Pajuelo D."/>
            <person name="Ebbesson L."/>
            <person name="Teles M."/>
            <person name="MacKenzie S."/>
            <person name="Amaro C."/>
        </authorList>
    </citation>
    <scope>NUCLEOTIDE SEQUENCE</scope>
</reference>
<sequence>MSGLCSDLRGTCLDSWLVSFKSN</sequence>
<evidence type="ECO:0000313" key="1">
    <source>
        <dbReference type="EMBL" id="JAH87496.1"/>
    </source>
</evidence>
<organism evidence="1">
    <name type="scientific">Anguilla anguilla</name>
    <name type="common">European freshwater eel</name>
    <name type="synonym">Muraena anguilla</name>
    <dbReference type="NCBI Taxonomy" id="7936"/>
    <lineage>
        <taxon>Eukaryota</taxon>
        <taxon>Metazoa</taxon>
        <taxon>Chordata</taxon>
        <taxon>Craniata</taxon>
        <taxon>Vertebrata</taxon>
        <taxon>Euteleostomi</taxon>
        <taxon>Actinopterygii</taxon>
        <taxon>Neopterygii</taxon>
        <taxon>Teleostei</taxon>
        <taxon>Anguilliformes</taxon>
        <taxon>Anguillidae</taxon>
        <taxon>Anguilla</taxon>
    </lineage>
</organism>
<accession>A0A0E9WB25</accession>